<evidence type="ECO:0000313" key="2">
    <source>
        <dbReference type="Proteomes" id="UP001054945"/>
    </source>
</evidence>
<protein>
    <submittedName>
        <fullName evidence="1">Uncharacterized protein</fullName>
    </submittedName>
</protein>
<reference evidence="1 2" key="1">
    <citation type="submission" date="2021-06" db="EMBL/GenBank/DDBJ databases">
        <title>Caerostris extrusa draft genome.</title>
        <authorList>
            <person name="Kono N."/>
            <person name="Arakawa K."/>
        </authorList>
    </citation>
    <scope>NUCLEOTIDE SEQUENCE [LARGE SCALE GENOMIC DNA]</scope>
</reference>
<dbReference type="EMBL" id="BPLR01016371">
    <property type="protein sequence ID" value="GIY83345.1"/>
    <property type="molecule type" value="Genomic_DNA"/>
</dbReference>
<dbReference type="AlphaFoldDB" id="A0AAV4WN08"/>
<sequence>MMDQPQVTVVICQEQYSLDGERNEATRQRKDTSADRIDYIPLQAPRTMVNSNPTLSCHSVGYRSSENEYRTRIFALLLT</sequence>
<dbReference type="Proteomes" id="UP001054945">
    <property type="component" value="Unassembled WGS sequence"/>
</dbReference>
<keyword evidence="2" id="KW-1185">Reference proteome</keyword>
<accession>A0AAV4WN08</accession>
<gene>
    <name evidence="1" type="ORF">CEXT_566641</name>
</gene>
<evidence type="ECO:0000313" key="1">
    <source>
        <dbReference type="EMBL" id="GIY83345.1"/>
    </source>
</evidence>
<name>A0AAV4WN08_CAEEX</name>
<proteinExistence type="predicted"/>
<organism evidence="1 2">
    <name type="scientific">Caerostris extrusa</name>
    <name type="common">Bark spider</name>
    <name type="synonym">Caerostris bankana</name>
    <dbReference type="NCBI Taxonomy" id="172846"/>
    <lineage>
        <taxon>Eukaryota</taxon>
        <taxon>Metazoa</taxon>
        <taxon>Ecdysozoa</taxon>
        <taxon>Arthropoda</taxon>
        <taxon>Chelicerata</taxon>
        <taxon>Arachnida</taxon>
        <taxon>Araneae</taxon>
        <taxon>Araneomorphae</taxon>
        <taxon>Entelegynae</taxon>
        <taxon>Araneoidea</taxon>
        <taxon>Araneidae</taxon>
        <taxon>Caerostris</taxon>
    </lineage>
</organism>
<comment type="caution">
    <text evidence="1">The sequence shown here is derived from an EMBL/GenBank/DDBJ whole genome shotgun (WGS) entry which is preliminary data.</text>
</comment>